<dbReference type="EMBL" id="JYDT01002689">
    <property type="protein sequence ID" value="KRY63088.1"/>
    <property type="molecule type" value="Genomic_DNA"/>
</dbReference>
<dbReference type="Proteomes" id="UP000054995">
    <property type="component" value="Unassembled WGS sequence"/>
</dbReference>
<proteinExistence type="predicted"/>
<protein>
    <submittedName>
        <fullName evidence="1">Uncharacterized protein</fullName>
    </submittedName>
</protein>
<evidence type="ECO:0000313" key="1">
    <source>
        <dbReference type="EMBL" id="KRY63088.1"/>
    </source>
</evidence>
<sequence>MLGLVVRSQWFSMGFPSRVSLSSPDYGFLETGFLFIALAIVSS</sequence>
<comment type="caution">
    <text evidence="1">The sequence shown here is derived from an EMBL/GenBank/DDBJ whole genome shotgun (WGS) entry which is preliminary data.</text>
</comment>
<name>A0A0V1DNG6_TRIPS</name>
<gene>
    <name evidence="1" type="ORF">T4D_7375</name>
</gene>
<dbReference type="AlphaFoldDB" id="A0A0V1DNG6"/>
<keyword evidence="2" id="KW-1185">Reference proteome</keyword>
<evidence type="ECO:0000313" key="2">
    <source>
        <dbReference type="Proteomes" id="UP000054995"/>
    </source>
</evidence>
<reference evidence="1 2" key="1">
    <citation type="submission" date="2015-01" db="EMBL/GenBank/DDBJ databases">
        <title>Evolution of Trichinella species and genotypes.</title>
        <authorList>
            <person name="Korhonen P.K."/>
            <person name="Edoardo P."/>
            <person name="Giuseppe L.R."/>
            <person name="Gasser R.B."/>
        </authorList>
    </citation>
    <scope>NUCLEOTIDE SEQUENCE [LARGE SCALE GENOMIC DNA]</scope>
    <source>
        <strain evidence="1">ISS470</strain>
    </source>
</reference>
<accession>A0A0V1DNG6</accession>
<organism evidence="1 2">
    <name type="scientific">Trichinella pseudospiralis</name>
    <name type="common">Parasitic roundworm</name>
    <dbReference type="NCBI Taxonomy" id="6337"/>
    <lineage>
        <taxon>Eukaryota</taxon>
        <taxon>Metazoa</taxon>
        <taxon>Ecdysozoa</taxon>
        <taxon>Nematoda</taxon>
        <taxon>Enoplea</taxon>
        <taxon>Dorylaimia</taxon>
        <taxon>Trichinellida</taxon>
        <taxon>Trichinellidae</taxon>
        <taxon>Trichinella</taxon>
    </lineage>
</organism>